<protein>
    <submittedName>
        <fullName evidence="2">Uncharacterized protein</fullName>
    </submittedName>
</protein>
<sequence>MSSDNAPVARTPAEEYARRHKGRIYGVALTLGALAMILYVLSLVRI</sequence>
<accession>A0A2S3W1Y9</accession>
<keyword evidence="3" id="KW-1185">Reference proteome</keyword>
<evidence type="ECO:0000313" key="2">
    <source>
        <dbReference type="EMBL" id="POF62583.1"/>
    </source>
</evidence>
<dbReference type="Proteomes" id="UP000237344">
    <property type="component" value="Unassembled WGS sequence"/>
</dbReference>
<keyword evidence="1" id="KW-0812">Transmembrane</keyword>
<dbReference type="EMBL" id="POTC01000021">
    <property type="protein sequence ID" value="POF62583.1"/>
    <property type="molecule type" value="Genomic_DNA"/>
</dbReference>
<organism evidence="2 3">
    <name type="scientific">Novacetimonas maltaceti</name>
    <dbReference type="NCBI Taxonomy" id="1203393"/>
    <lineage>
        <taxon>Bacteria</taxon>
        <taxon>Pseudomonadati</taxon>
        <taxon>Pseudomonadota</taxon>
        <taxon>Alphaproteobacteria</taxon>
        <taxon>Acetobacterales</taxon>
        <taxon>Acetobacteraceae</taxon>
        <taxon>Novacetimonas</taxon>
    </lineage>
</organism>
<dbReference type="AlphaFoldDB" id="A0A2S3W1Y9"/>
<gene>
    <name evidence="2" type="ORF">KMAL_17920</name>
</gene>
<proteinExistence type="predicted"/>
<name>A0A2S3W1Y9_9PROT</name>
<feature type="transmembrane region" description="Helical" evidence="1">
    <location>
        <begin position="24"/>
        <end position="44"/>
    </location>
</feature>
<dbReference type="RefSeq" id="WP_167400020.1">
    <property type="nucleotide sequence ID" value="NZ_NKUE01000001.1"/>
</dbReference>
<keyword evidence="1" id="KW-1133">Transmembrane helix</keyword>
<keyword evidence="1" id="KW-0472">Membrane</keyword>
<reference evidence="2 3" key="1">
    <citation type="submission" date="2018-01" db="EMBL/GenBank/DDBJ databases">
        <title>Draft Genome Sequence of Komagataeibacter maltaceti LMG 1529, a Vinegar Producing Acetic Acid Bacterium Isolated from Malt Vinegar Brewery Acetifiers.</title>
        <authorList>
            <person name="Zhang Q."/>
            <person name="Hollensteiner J."/>
            <person name="Poehlein A."/>
            <person name="Daniel R."/>
        </authorList>
    </citation>
    <scope>NUCLEOTIDE SEQUENCE [LARGE SCALE GENOMIC DNA]</scope>
    <source>
        <strain evidence="2 3">LMG 1529</strain>
    </source>
</reference>
<evidence type="ECO:0000256" key="1">
    <source>
        <dbReference type="SAM" id="Phobius"/>
    </source>
</evidence>
<comment type="caution">
    <text evidence="2">The sequence shown here is derived from an EMBL/GenBank/DDBJ whole genome shotgun (WGS) entry which is preliminary data.</text>
</comment>
<evidence type="ECO:0000313" key="3">
    <source>
        <dbReference type="Proteomes" id="UP000237344"/>
    </source>
</evidence>